<dbReference type="AlphaFoldDB" id="A0A511WU22"/>
<dbReference type="InterPro" id="IPR003607">
    <property type="entry name" value="HD/PDEase_dom"/>
</dbReference>
<dbReference type="OrthoDB" id="9759601at2"/>
<dbReference type="SUPFAM" id="SSF109604">
    <property type="entry name" value="HD-domain/PDEase-like"/>
    <property type="match status" value="1"/>
</dbReference>
<sequence>MKGFQLNRKGEVLESVKIEENMELSLLSKGDGVELVHQLIEKDKLFYVYPSDNPLALEFYYVLSGEAFCEIGPERKRVGAGDYFTARNLEEPVHFTAVSRVELLCAFTDQTFVYLSEEMSSLMQIKNKVEQKDPYTHRHSERVAKYAVQIAKEMKLRKEVLENLTIAAVIHDIGKVHVPNEILNKPDRLTDEEFEIIKKHPVDGADMLIGTSYEELSPIIEQHHERLDGSGYPYGKLDQQIPIESKIIAVSDTFDAMTKDRAYRKAFSIDDAVAEIVRLKGSHYDAEVVEALVTVLNKENQNEQTSVSPDSN</sequence>
<dbReference type="NCBIfam" id="TIGR00277">
    <property type="entry name" value="HDIG"/>
    <property type="match status" value="1"/>
</dbReference>
<feature type="domain" description="HD-GYP" evidence="2">
    <location>
        <begin position="114"/>
        <end position="308"/>
    </location>
</feature>
<organism evidence="3 4">
    <name type="scientific">Halobacillus faecis</name>
    <dbReference type="NCBI Taxonomy" id="360184"/>
    <lineage>
        <taxon>Bacteria</taxon>
        <taxon>Bacillati</taxon>
        <taxon>Bacillota</taxon>
        <taxon>Bacilli</taxon>
        <taxon>Bacillales</taxon>
        <taxon>Bacillaceae</taxon>
        <taxon>Halobacillus</taxon>
    </lineage>
</organism>
<dbReference type="InterPro" id="IPR037522">
    <property type="entry name" value="HD_GYP_dom"/>
</dbReference>
<dbReference type="PANTHER" id="PTHR43155:SF2">
    <property type="entry name" value="CYCLIC DI-GMP PHOSPHODIESTERASE PA4108"/>
    <property type="match status" value="1"/>
</dbReference>
<dbReference type="PROSITE" id="PS51832">
    <property type="entry name" value="HD_GYP"/>
    <property type="match status" value="1"/>
</dbReference>
<dbReference type="SMART" id="SM00471">
    <property type="entry name" value="HDc"/>
    <property type="match status" value="1"/>
</dbReference>
<protein>
    <submittedName>
        <fullName evidence="3">Uncharacterized protein</fullName>
    </submittedName>
</protein>
<name>A0A511WU22_9BACI</name>
<reference evidence="3 4" key="1">
    <citation type="submission" date="2019-07" db="EMBL/GenBank/DDBJ databases">
        <title>Whole genome shotgun sequence of Halobacillus faecis NBRC 103569.</title>
        <authorList>
            <person name="Hosoyama A."/>
            <person name="Uohara A."/>
            <person name="Ohji S."/>
            <person name="Ichikawa N."/>
        </authorList>
    </citation>
    <scope>NUCLEOTIDE SEQUENCE [LARGE SCALE GENOMIC DNA]</scope>
    <source>
        <strain evidence="3 4">NBRC 103569</strain>
    </source>
</reference>
<evidence type="ECO:0000313" key="3">
    <source>
        <dbReference type="EMBL" id="GEN53788.1"/>
    </source>
</evidence>
<dbReference type="InterPro" id="IPR011051">
    <property type="entry name" value="RmlC_Cupin_sf"/>
</dbReference>
<dbReference type="CDD" id="cd00077">
    <property type="entry name" value="HDc"/>
    <property type="match status" value="1"/>
</dbReference>
<dbReference type="Pfam" id="PF13487">
    <property type="entry name" value="HD_5"/>
    <property type="match status" value="1"/>
</dbReference>
<dbReference type="Gene3D" id="1.10.3210.10">
    <property type="entry name" value="Hypothetical protein af1432"/>
    <property type="match status" value="1"/>
</dbReference>
<keyword evidence="4" id="KW-1185">Reference proteome</keyword>
<comment type="caution">
    <text evidence="3">The sequence shown here is derived from an EMBL/GenBank/DDBJ whole genome shotgun (WGS) entry which is preliminary data.</text>
</comment>
<evidence type="ECO:0000259" key="2">
    <source>
        <dbReference type="PROSITE" id="PS51832"/>
    </source>
</evidence>
<dbReference type="SUPFAM" id="SSF51182">
    <property type="entry name" value="RmlC-like cupins"/>
    <property type="match status" value="1"/>
</dbReference>
<dbReference type="Proteomes" id="UP000321886">
    <property type="component" value="Unassembled WGS sequence"/>
</dbReference>
<dbReference type="Gene3D" id="2.60.120.10">
    <property type="entry name" value="Jelly Rolls"/>
    <property type="match status" value="1"/>
</dbReference>
<feature type="domain" description="HD" evidence="1">
    <location>
        <begin position="136"/>
        <end position="257"/>
    </location>
</feature>
<dbReference type="PROSITE" id="PS51831">
    <property type="entry name" value="HD"/>
    <property type="match status" value="1"/>
</dbReference>
<evidence type="ECO:0000313" key="4">
    <source>
        <dbReference type="Proteomes" id="UP000321886"/>
    </source>
</evidence>
<dbReference type="RefSeq" id="WP_146815784.1">
    <property type="nucleotide sequence ID" value="NZ_BJYD01000017.1"/>
</dbReference>
<dbReference type="InterPro" id="IPR014710">
    <property type="entry name" value="RmlC-like_jellyroll"/>
</dbReference>
<dbReference type="EMBL" id="BJYD01000017">
    <property type="protein sequence ID" value="GEN53788.1"/>
    <property type="molecule type" value="Genomic_DNA"/>
</dbReference>
<gene>
    <name evidence="3" type="ORF">HFA01_20500</name>
</gene>
<dbReference type="PANTHER" id="PTHR43155">
    <property type="entry name" value="CYCLIC DI-GMP PHOSPHODIESTERASE PA4108-RELATED"/>
    <property type="match status" value="1"/>
</dbReference>
<dbReference type="InterPro" id="IPR006674">
    <property type="entry name" value="HD_domain"/>
</dbReference>
<evidence type="ECO:0000259" key="1">
    <source>
        <dbReference type="PROSITE" id="PS51831"/>
    </source>
</evidence>
<dbReference type="InterPro" id="IPR006675">
    <property type="entry name" value="HDIG_dom"/>
</dbReference>
<proteinExistence type="predicted"/>
<accession>A0A511WU22</accession>